<name>A0AAP6MFQ1_PSEUB</name>
<dbReference type="AlphaFoldDB" id="A0AAP6MFQ1"/>
<dbReference type="Proteomes" id="UP001177000">
    <property type="component" value="Chromosome"/>
</dbReference>
<dbReference type="EMBL" id="OX458335">
    <property type="protein sequence ID" value="CAI8909061.1"/>
    <property type="molecule type" value="Genomic_DNA"/>
</dbReference>
<evidence type="ECO:0000313" key="2">
    <source>
        <dbReference type="Proteomes" id="UP001177000"/>
    </source>
</evidence>
<evidence type="ECO:0000313" key="1">
    <source>
        <dbReference type="EMBL" id="CAI8909061.1"/>
    </source>
</evidence>
<gene>
    <name evidence="1" type="ORF">DAPPPG215_18390</name>
</gene>
<dbReference type="RefSeq" id="WP_007244284.1">
    <property type="nucleotide sequence ID" value="NZ_JAIFYB010000039.1"/>
</dbReference>
<accession>A0AAP6MFQ1</accession>
<proteinExistence type="predicted"/>
<protein>
    <submittedName>
        <fullName evidence="1">Uncharacterized protein</fullName>
    </submittedName>
</protein>
<sequence>MTIDWSKAPEGATHWDKGLEGAVAGWMRLDEGQWYWWPVDGAQCERKWFACLTPKQPKSDKYIARPSGWNGEGLPPVGTEVEVHRGKCVWIEKDEWQIGKTAKVMSSFENSLELGMAAIQFESGHCECILAECLRPIRTAEQIEADQKKQEVKELMIILGSVESAAYKDIAIAIQQANFRKQVSQ</sequence>
<reference evidence="1" key="1">
    <citation type="submission" date="2023-03" db="EMBL/GenBank/DDBJ databases">
        <authorList>
            <person name="Pothier F. J."/>
        </authorList>
    </citation>
    <scope>NUCLEOTIDE SEQUENCE</scope>
    <source>
        <strain evidence="1">DAPP-PG 215</strain>
    </source>
</reference>
<organism evidence="1 2">
    <name type="scientific">Pseudomonas syringae pv. tomato</name>
    <dbReference type="NCBI Taxonomy" id="323"/>
    <lineage>
        <taxon>Bacteria</taxon>
        <taxon>Pseudomonadati</taxon>
        <taxon>Pseudomonadota</taxon>
        <taxon>Gammaproteobacteria</taxon>
        <taxon>Pseudomonadales</taxon>
        <taxon>Pseudomonadaceae</taxon>
        <taxon>Pseudomonas</taxon>
    </lineage>
</organism>